<dbReference type="EMBL" id="JABANO010005247">
    <property type="protein sequence ID" value="KAF4753826.1"/>
    <property type="molecule type" value="Genomic_DNA"/>
</dbReference>
<proteinExistence type="predicted"/>
<keyword evidence="1" id="KW-0472">Membrane</keyword>
<keyword evidence="2" id="KW-0732">Signal</keyword>
<dbReference type="Proteomes" id="UP000553632">
    <property type="component" value="Unassembled WGS sequence"/>
</dbReference>
<feature type="transmembrane region" description="Helical" evidence="1">
    <location>
        <begin position="28"/>
        <end position="48"/>
    </location>
</feature>
<accession>A0A7J6UA09</accession>
<name>A0A7J6UA09_PEROL</name>
<keyword evidence="1" id="KW-0812">Transmembrane</keyword>
<feature type="transmembrane region" description="Helical" evidence="1">
    <location>
        <begin position="60"/>
        <end position="81"/>
    </location>
</feature>
<evidence type="ECO:0000256" key="2">
    <source>
        <dbReference type="SAM" id="SignalP"/>
    </source>
</evidence>
<keyword evidence="1" id="KW-1133">Transmembrane helix</keyword>
<comment type="caution">
    <text evidence="3">The sequence shown here is derived from an EMBL/GenBank/DDBJ whole genome shotgun (WGS) entry which is preliminary data.</text>
</comment>
<feature type="chain" id="PRO_5029487295" evidence="2">
    <location>
        <begin position="19"/>
        <end position="145"/>
    </location>
</feature>
<dbReference type="AlphaFoldDB" id="A0A7J6UA09"/>
<protein>
    <submittedName>
        <fullName evidence="3">Uncharacterized protein</fullName>
    </submittedName>
</protein>
<feature type="signal peptide" evidence="2">
    <location>
        <begin position="1"/>
        <end position="18"/>
    </location>
</feature>
<evidence type="ECO:0000313" key="3">
    <source>
        <dbReference type="EMBL" id="KAF4753826.1"/>
    </source>
</evidence>
<organism evidence="3 4">
    <name type="scientific">Perkinsus olseni</name>
    <name type="common">Perkinsus atlanticus</name>
    <dbReference type="NCBI Taxonomy" id="32597"/>
    <lineage>
        <taxon>Eukaryota</taxon>
        <taxon>Sar</taxon>
        <taxon>Alveolata</taxon>
        <taxon>Perkinsozoa</taxon>
        <taxon>Perkinsea</taxon>
        <taxon>Perkinsida</taxon>
        <taxon>Perkinsidae</taxon>
        <taxon>Perkinsus</taxon>
    </lineage>
</organism>
<gene>
    <name evidence="3" type="ORF">FOZ63_021765</name>
</gene>
<evidence type="ECO:0000313" key="4">
    <source>
        <dbReference type="Proteomes" id="UP000553632"/>
    </source>
</evidence>
<feature type="non-terminal residue" evidence="3">
    <location>
        <position position="145"/>
    </location>
</feature>
<feature type="non-terminal residue" evidence="3">
    <location>
        <position position="1"/>
    </location>
</feature>
<evidence type="ECO:0000256" key="1">
    <source>
        <dbReference type="SAM" id="Phobius"/>
    </source>
</evidence>
<keyword evidence="4" id="KW-1185">Reference proteome</keyword>
<sequence length="145" mass="16175">SRYRLLLALFTLLPVAICLIPMYVAPRGAWYIPHMILGPIWAAVASDFNYQFCKSFSRRAITGVWIGATTGALVHYLISVMSGTVGQPEEYPRLWAVFLQLPFTFMFCMARGQAGCKLSDVFLGQHALIVSSIPTEFFTISPYGE</sequence>
<reference evidence="3 4" key="1">
    <citation type="submission" date="2020-04" db="EMBL/GenBank/DDBJ databases">
        <title>Perkinsus olseni comparative genomics.</title>
        <authorList>
            <person name="Bogema D.R."/>
        </authorList>
    </citation>
    <scope>NUCLEOTIDE SEQUENCE [LARGE SCALE GENOMIC DNA]</scope>
    <source>
        <strain evidence="3 4">ATCC PRA-207</strain>
    </source>
</reference>